<proteinExistence type="predicted"/>
<feature type="transmembrane region" description="Helical" evidence="2">
    <location>
        <begin position="88"/>
        <end position="111"/>
    </location>
</feature>
<reference evidence="4" key="1">
    <citation type="submission" date="2019-09" db="EMBL/GenBank/DDBJ databases">
        <title>Antimicrobial potential of Antarctic Bacteria.</title>
        <authorList>
            <person name="Benaud N."/>
            <person name="Edwards R.J."/>
            <person name="Ferrari B.C."/>
        </authorList>
    </citation>
    <scope>NUCLEOTIDE SEQUENCE [LARGE SCALE GENOMIC DNA]</scope>
    <source>
        <strain evidence="4">INR9</strain>
    </source>
</reference>
<protein>
    <submittedName>
        <fullName evidence="3">Uncharacterized protein</fullName>
    </submittedName>
</protein>
<accession>A0A7G6YFF4</accession>
<dbReference type="KEGG" id="lse:F1C12_20270"/>
<name>A0A7G6YFF4_9MICO</name>
<feature type="transmembrane region" description="Helical" evidence="2">
    <location>
        <begin position="56"/>
        <end position="76"/>
    </location>
</feature>
<dbReference type="RefSeq" id="WP_185276627.1">
    <property type="nucleotide sequence ID" value="NZ_CP043641.1"/>
</dbReference>
<keyword evidence="2" id="KW-0812">Transmembrane</keyword>
<evidence type="ECO:0000313" key="4">
    <source>
        <dbReference type="Proteomes" id="UP000515511"/>
    </source>
</evidence>
<evidence type="ECO:0000256" key="2">
    <source>
        <dbReference type="SAM" id="Phobius"/>
    </source>
</evidence>
<keyword evidence="2" id="KW-0472">Membrane</keyword>
<feature type="transmembrane region" description="Helical" evidence="2">
    <location>
        <begin position="30"/>
        <end position="50"/>
    </location>
</feature>
<evidence type="ECO:0000256" key="1">
    <source>
        <dbReference type="SAM" id="MobiDB-lite"/>
    </source>
</evidence>
<dbReference type="Proteomes" id="UP000515511">
    <property type="component" value="Chromosome"/>
</dbReference>
<sequence>MSETPSDPGLLGPAAAAGPPPEPMPRSMGALSVGGVWLLALVLGVLIAFLSHPIQYASWLSLALGVSVIVSFGAQLATQRKDGFVNRLATTLTGSFVILGVIGGILGLVTLGH</sequence>
<feature type="compositionally biased region" description="Low complexity" evidence="1">
    <location>
        <begin position="1"/>
        <end position="17"/>
    </location>
</feature>
<gene>
    <name evidence="3" type="ORF">F1C12_20270</name>
</gene>
<dbReference type="AlphaFoldDB" id="A0A7G6YFF4"/>
<organism evidence="3 4">
    <name type="scientific">Leifsonia shinshuensis</name>
    <dbReference type="NCBI Taxonomy" id="150026"/>
    <lineage>
        <taxon>Bacteria</taxon>
        <taxon>Bacillati</taxon>
        <taxon>Actinomycetota</taxon>
        <taxon>Actinomycetes</taxon>
        <taxon>Micrococcales</taxon>
        <taxon>Microbacteriaceae</taxon>
        <taxon>Leifsonia</taxon>
    </lineage>
</organism>
<evidence type="ECO:0000313" key="3">
    <source>
        <dbReference type="EMBL" id="QNE37219.1"/>
    </source>
</evidence>
<keyword evidence="2" id="KW-1133">Transmembrane helix</keyword>
<dbReference type="EMBL" id="CP043641">
    <property type="protein sequence ID" value="QNE37219.1"/>
    <property type="molecule type" value="Genomic_DNA"/>
</dbReference>
<feature type="region of interest" description="Disordered" evidence="1">
    <location>
        <begin position="1"/>
        <end position="23"/>
    </location>
</feature>